<evidence type="ECO:0000259" key="1">
    <source>
        <dbReference type="Pfam" id="PF06985"/>
    </source>
</evidence>
<dbReference type="Pfam" id="PF06985">
    <property type="entry name" value="HET"/>
    <property type="match status" value="1"/>
</dbReference>
<reference evidence="2" key="1">
    <citation type="journal article" date="2021" name="IMA Fungus">
        <title>Genomic characterization of three marine fungi, including Emericellopsis atlantica sp. nov. with signatures of a generalist lifestyle and marine biomass degradation.</title>
        <authorList>
            <person name="Hagestad O.C."/>
            <person name="Hou L."/>
            <person name="Andersen J.H."/>
            <person name="Hansen E.H."/>
            <person name="Altermark B."/>
            <person name="Li C."/>
            <person name="Kuhnert E."/>
            <person name="Cox R.J."/>
            <person name="Crous P.W."/>
            <person name="Spatafora J.W."/>
            <person name="Lail K."/>
            <person name="Amirebrahimi M."/>
            <person name="Lipzen A."/>
            <person name="Pangilinan J."/>
            <person name="Andreopoulos W."/>
            <person name="Hayes R.D."/>
            <person name="Ng V."/>
            <person name="Grigoriev I.V."/>
            <person name="Jackson S.A."/>
            <person name="Sutton T.D.S."/>
            <person name="Dobson A.D.W."/>
            <person name="Rama T."/>
        </authorList>
    </citation>
    <scope>NUCLEOTIDE SEQUENCE</scope>
    <source>
        <strain evidence="2">TRa018bII</strain>
    </source>
</reference>
<gene>
    <name evidence="2" type="ORF">BJ875DRAFT_389641</name>
</gene>
<sequence length="93" mass="10373">PFLALSHYWGRPNPRPETLIKKSFPTFYEAVPISALSQTSRDANHIPRCLNFTYIWIDSLCIVLDDASDWALEALPMKLVYSSAASVLFAAAA</sequence>
<organism evidence="2 3">
    <name type="scientific">Amylocarpus encephaloides</name>
    <dbReference type="NCBI Taxonomy" id="45428"/>
    <lineage>
        <taxon>Eukaryota</taxon>
        <taxon>Fungi</taxon>
        <taxon>Dikarya</taxon>
        <taxon>Ascomycota</taxon>
        <taxon>Pezizomycotina</taxon>
        <taxon>Leotiomycetes</taxon>
        <taxon>Helotiales</taxon>
        <taxon>Helotiales incertae sedis</taxon>
        <taxon>Amylocarpus</taxon>
    </lineage>
</organism>
<dbReference type="PANTHER" id="PTHR33112">
    <property type="entry name" value="DOMAIN PROTEIN, PUTATIVE-RELATED"/>
    <property type="match status" value="1"/>
</dbReference>
<name>A0A9P8BZ36_9HELO</name>
<feature type="domain" description="Heterokaryon incompatibility" evidence="1">
    <location>
        <begin position="2"/>
        <end position="92"/>
    </location>
</feature>
<dbReference type="PANTHER" id="PTHR33112:SF16">
    <property type="entry name" value="HETEROKARYON INCOMPATIBILITY DOMAIN-CONTAINING PROTEIN"/>
    <property type="match status" value="1"/>
</dbReference>
<dbReference type="EMBL" id="MU251977">
    <property type="protein sequence ID" value="KAG9228328.1"/>
    <property type="molecule type" value="Genomic_DNA"/>
</dbReference>
<evidence type="ECO:0000313" key="3">
    <source>
        <dbReference type="Proteomes" id="UP000824998"/>
    </source>
</evidence>
<protein>
    <recommendedName>
        <fullName evidence="1">Heterokaryon incompatibility domain-containing protein</fullName>
    </recommendedName>
</protein>
<proteinExistence type="predicted"/>
<keyword evidence="3" id="KW-1185">Reference proteome</keyword>
<dbReference type="Proteomes" id="UP000824998">
    <property type="component" value="Unassembled WGS sequence"/>
</dbReference>
<dbReference type="OrthoDB" id="5347061at2759"/>
<dbReference type="AlphaFoldDB" id="A0A9P8BZ36"/>
<feature type="non-terminal residue" evidence="2">
    <location>
        <position position="1"/>
    </location>
</feature>
<evidence type="ECO:0000313" key="2">
    <source>
        <dbReference type="EMBL" id="KAG9228328.1"/>
    </source>
</evidence>
<comment type="caution">
    <text evidence="2">The sequence shown here is derived from an EMBL/GenBank/DDBJ whole genome shotgun (WGS) entry which is preliminary data.</text>
</comment>
<accession>A0A9P8BZ36</accession>
<dbReference type="InterPro" id="IPR010730">
    <property type="entry name" value="HET"/>
</dbReference>